<gene>
    <name evidence="1" type="ORF">PVL29_016738</name>
</gene>
<name>A0AA38Z8M1_VITRO</name>
<comment type="caution">
    <text evidence="1">The sequence shown here is derived from an EMBL/GenBank/DDBJ whole genome shotgun (WGS) entry which is preliminary data.</text>
</comment>
<accession>A0AA38Z8M1</accession>
<sequence>MDVPEMILYGTTLVSPGTPVKLEASVHAARMLTPGAAMSGCTTSFGITVPTAPALIAPTPSLIWSQSTILPVTRDLFKEPS</sequence>
<dbReference type="EMBL" id="JARBHA010000013">
    <property type="protein sequence ID" value="KAJ9684420.1"/>
    <property type="molecule type" value="Genomic_DNA"/>
</dbReference>
<proteinExistence type="predicted"/>
<evidence type="ECO:0000313" key="1">
    <source>
        <dbReference type="EMBL" id="KAJ9684420.1"/>
    </source>
</evidence>
<reference evidence="1 2" key="1">
    <citation type="journal article" date="2023" name="BMC Biotechnol.">
        <title>Vitis rotundifolia cv Carlos genome sequencing.</title>
        <authorList>
            <person name="Huff M."/>
            <person name="Hulse-Kemp A."/>
            <person name="Scheffler B."/>
            <person name="Youngblood R."/>
            <person name="Simpson S."/>
            <person name="Babiker E."/>
            <person name="Staton M."/>
        </authorList>
    </citation>
    <scope>NUCLEOTIDE SEQUENCE [LARGE SCALE GENOMIC DNA]</scope>
    <source>
        <tissue evidence="1">Leaf</tissue>
    </source>
</reference>
<keyword evidence="2" id="KW-1185">Reference proteome</keyword>
<organism evidence="1 2">
    <name type="scientific">Vitis rotundifolia</name>
    <name type="common">Muscadine grape</name>
    <dbReference type="NCBI Taxonomy" id="103349"/>
    <lineage>
        <taxon>Eukaryota</taxon>
        <taxon>Viridiplantae</taxon>
        <taxon>Streptophyta</taxon>
        <taxon>Embryophyta</taxon>
        <taxon>Tracheophyta</taxon>
        <taxon>Spermatophyta</taxon>
        <taxon>Magnoliopsida</taxon>
        <taxon>eudicotyledons</taxon>
        <taxon>Gunneridae</taxon>
        <taxon>Pentapetalae</taxon>
        <taxon>rosids</taxon>
        <taxon>Vitales</taxon>
        <taxon>Vitaceae</taxon>
        <taxon>Viteae</taxon>
        <taxon>Vitis</taxon>
    </lineage>
</organism>
<dbReference type="Proteomes" id="UP001168098">
    <property type="component" value="Unassembled WGS sequence"/>
</dbReference>
<dbReference type="AlphaFoldDB" id="A0AA38Z8M1"/>
<evidence type="ECO:0000313" key="2">
    <source>
        <dbReference type="Proteomes" id="UP001168098"/>
    </source>
</evidence>
<protein>
    <submittedName>
        <fullName evidence="1">Uncharacterized protein</fullName>
    </submittedName>
</protein>